<dbReference type="InterPro" id="IPR003959">
    <property type="entry name" value="ATPase_AAA_core"/>
</dbReference>
<sequence>MARIRRLEIQNFRTIQSLEWAPSAGINCLVGPGDGGKSTILDAIDLCLGARRSAAFGDTDFRGLDVNRPIVISVTLGALPDALLNLDAYGDYLRGFDAATGQVEDEPRAGTETVVTLQLKVTSDLEPVWLLYSLRAEQQGLERGLPWKERIALAPARIGNFANNNLSWTRGSVLNRLTEERANLGGELARAARDARASFGNEAGAPLAGALRIVTKVASDLGVPVGESAKALLDAHSVSIGDGAIALHNAVGVPLRSLGTGSARLLVAGLQRAASETATIGLVDEVEYGLEPHRLVRFLDSLGAKEPKPPLQVFMTSHSPVAIRELSGDQVFVIRAGADRHVVHKVGVDNDIQSTLRADPEAFFARSVIVCEGASEVGLARGLDQHWVGHGATSFFALGGAYVDVGGSNPDRCFTRGAALLRLGYRVLVLVDADKPPTAEVAAAFHAAGGQSLTWRAGRALEDELFCSLGDDAIDALLAKACEVMGRDLVSEHIASKSEGRHTLATVEAAPLLEGYTDEIRAMLGRASRIRGSGWFKSVSTFQEIARDIVGPHLPTADAGFQAIIEQLRAWTHAA</sequence>
<dbReference type="SUPFAM" id="SSF52540">
    <property type="entry name" value="P-loop containing nucleoside triphosphate hydrolases"/>
    <property type="match status" value="1"/>
</dbReference>
<name>A0A4Y8MWI3_9BURK</name>
<evidence type="ECO:0000313" key="3">
    <source>
        <dbReference type="Proteomes" id="UP000297385"/>
    </source>
</evidence>
<organism evidence="2 3">
    <name type="scientific">Paraburkholderia dipogonis</name>
    <dbReference type="NCBI Taxonomy" id="1211383"/>
    <lineage>
        <taxon>Bacteria</taxon>
        <taxon>Pseudomonadati</taxon>
        <taxon>Pseudomonadota</taxon>
        <taxon>Betaproteobacteria</taxon>
        <taxon>Burkholderiales</taxon>
        <taxon>Burkholderiaceae</taxon>
        <taxon>Paraburkholderia</taxon>
    </lineage>
</organism>
<dbReference type="RefSeq" id="WP_134465158.1">
    <property type="nucleotide sequence ID" value="NZ_JBHMFL010000064.1"/>
</dbReference>
<evidence type="ECO:0000259" key="1">
    <source>
        <dbReference type="Pfam" id="PF13304"/>
    </source>
</evidence>
<dbReference type="Proteomes" id="UP000297385">
    <property type="component" value="Unassembled WGS sequence"/>
</dbReference>
<feature type="domain" description="ATPase AAA-type core" evidence="1">
    <location>
        <begin position="26"/>
        <end position="323"/>
    </location>
</feature>
<accession>A0A4Y8MWI3</accession>
<dbReference type="GO" id="GO:0004519">
    <property type="term" value="F:endonuclease activity"/>
    <property type="evidence" value="ECO:0007669"/>
    <property type="project" value="UniProtKB-KW"/>
</dbReference>
<dbReference type="AlphaFoldDB" id="A0A4Y8MWI3"/>
<keyword evidence="2" id="KW-0540">Nuclease</keyword>
<dbReference type="PANTHER" id="PTHR43581">
    <property type="entry name" value="ATP/GTP PHOSPHATASE"/>
    <property type="match status" value="1"/>
</dbReference>
<proteinExistence type="predicted"/>
<dbReference type="GO" id="GO:0005524">
    <property type="term" value="F:ATP binding"/>
    <property type="evidence" value="ECO:0007669"/>
    <property type="project" value="InterPro"/>
</dbReference>
<dbReference type="InterPro" id="IPR051396">
    <property type="entry name" value="Bact_Antivir_Def_Nuclease"/>
</dbReference>
<dbReference type="GeneID" id="97308534"/>
<gene>
    <name evidence="2" type="ORF">E2553_35140</name>
</gene>
<dbReference type="EMBL" id="SNVI01000002">
    <property type="protein sequence ID" value="TFE41877.1"/>
    <property type="molecule type" value="Genomic_DNA"/>
</dbReference>
<dbReference type="PANTHER" id="PTHR43581:SF4">
    <property type="entry name" value="ATP_GTP PHOSPHATASE"/>
    <property type="match status" value="1"/>
</dbReference>
<comment type="caution">
    <text evidence="2">The sequence shown here is derived from an EMBL/GenBank/DDBJ whole genome shotgun (WGS) entry which is preliminary data.</text>
</comment>
<dbReference type="Gene3D" id="3.40.50.300">
    <property type="entry name" value="P-loop containing nucleotide triphosphate hydrolases"/>
    <property type="match status" value="1"/>
</dbReference>
<evidence type="ECO:0000313" key="2">
    <source>
        <dbReference type="EMBL" id="TFE41877.1"/>
    </source>
</evidence>
<dbReference type="GO" id="GO:0016887">
    <property type="term" value="F:ATP hydrolysis activity"/>
    <property type="evidence" value="ECO:0007669"/>
    <property type="project" value="InterPro"/>
</dbReference>
<dbReference type="Pfam" id="PF13304">
    <property type="entry name" value="AAA_21"/>
    <property type="match status" value="1"/>
</dbReference>
<keyword evidence="2" id="KW-0255">Endonuclease</keyword>
<reference evidence="2 3" key="1">
    <citation type="submission" date="2019-03" db="EMBL/GenBank/DDBJ databases">
        <title>Complete Genome Sequence of Paraburkholderia dipogonis ICMP 19430T, a Nitrogen-fixing Symbiont of the South African Invasive Legume Dipogon lignosus in New Zealand.</title>
        <authorList>
            <person name="De Meyer S.E."/>
        </authorList>
    </citation>
    <scope>NUCLEOTIDE SEQUENCE [LARGE SCALE GENOMIC DNA]</scope>
    <source>
        <strain evidence="2 3">ICMP 19430</strain>
    </source>
</reference>
<keyword evidence="2" id="KW-0378">Hydrolase</keyword>
<dbReference type="InterPro" id="IPR027417">
    <property type="entry name" value="P-loop_NTPase"/>
</dbReference>
<protein>
    <submittedName>
        <fullName evidence="2">ATP-dependent endonuclease</fullName>
    </submittedName>
</protein>